<feature type="binding site" evidence="13 15">
    <location>
        <begin position="357"/>
        <end position="359"/>
    </location>
    <ligand>
        <name>IMP</name>
        <dbReference type="ChEBI" id="CHEBI:58053"/>
    </ligand>
</feature>
<dbReference type="CDD" id="cd04601">
    <property type="entry name" value="CBS_pair_IMPDH"/>
    <property type="match status" value="1"/>
</dbReference>
<dbReference type="FunFam" id="3.20.20.70:FF:000003">
    <property type="entry name" value="GMP reductase"/>
    <property type="match status" value="1"/>
</dbReference>
<feature type="binding site" evidence="16">
    <location>
        <begin position="265"/>
        <end position="267"/>
    </location>
    <ligand>
        <name>NAD(+)</name>
        <dbReference type="ChEBI" id="CHEBI:57540"/>
    </ligand>
</feature>
<dbReference type="GO" id="GO:0006177">
    <property type="term" value="P:GMP biosynthetic process"/>
    <property type="evidence" value="ECO:0007669"/>
    <property type="project" value="UniProtKB-UniRule"/>
</dbReference>
<dbReference type="Gene3D" id="3.20.20.70">
    <property type="entry name" value="Aldolase class I"/>
    <property type="match status" value="1"/>
</dbReference>
<evidence type="ECO:0000313" key="23">
    <source>
        <dbReference type="Proteomes" id="UP000442535"/>
    </source>
</evidence>
<feature type="binding site" description="in other chain" evidence="13 17">
    <location>
        <position position="324"/>
    </location>
    <ligand>
        <name>K(+)</name>
        <dbReference type="ChEBI" id="CHEBI:29103"/>
        <note>ligand shared between two tetrameric partners</note>
    </ligand>
</feature>
<dbReference type="InterPro" id="IPR015875">
    <property type="entry name" value="IMP_DH/GMP_Rdtase_CS"/>
</dbReference>
<dbReference type="CDD" id="cd00381">
    <property type="entry name" value="IMPDH"/>
    <property type="match status" value="1"/>
</dbReference>
<reference evidence="22 23" key="1">
    <citation type="submission" date="2019-08" db="EMBL/GenBank/DDBJ databases">
        <title>In-depth cultivation of the pig gut microbiome towards novel bacterial diversity and tailored functional studies.</title>
        <authorList>
            <person name="Wylensek D."/>
            <person name="Hitch T.C.A."/>
            <person name="Clavel T."/>
        </authorList>
    </citation>
    <scope>NUCLEOTIDE SEQUENCE [LARGE SCALE GENOMIC DNA]</scope>
    <source>
        <strain evidence="22 23">RF-GAM-744-WT-7</strain>
    </source>
</reference>
<comment type="activity regulation">
    <text evidence="13">Mycophenolic acid (MPA) is a non-competitive inhibitor that prevents formation of the closed enzyme conformation by binding to the same site as the amobile flap. In contrast, mizoribine monophosphate (MZP) is a competitive inhibitor that induces the closed conformation. MPA is a potent inhibitor of mammalian IMPDHs but a poor inhibitor of the bacterial enzymes. MZP is a more potent inhibitor of bacterial IMPDH.</text>
</comment>
<evidence type="ECO:0000256" key="7">
    <source>
        <dbReference type="ARBA" id="ARBA00022755"/>
    </source>
</evidence>
<organism evidence="22 23">
    <name type="scientific">Mobiluncus porci</name>
    <dbReference type="NCBI Taxonomy" id="2652278"/>
    <lineage>
        <taxon>Bacteria</taxon>
        <taxon>Bacillati</taxon>
        <taxon>Actinomycetota</taxon>
        <taxon>Actinomycetes</taxon>
        <taxon>Actinomycetales</taxon>
        <taxon>Actinomycetaceae</taxon>
        <taxon>Mobiluncus</taxon>
    </lineage>
</organism>
<evidence type="ECO:0000256" key="11">
    <source>
        <dbReference type="ARBA" id="ARBA00023122"/>
    </source>
</evidence>
<evidence type="ECO:0000313" key="22">
    <source>
        <dbReference type="EMBL" id="MST50015.1"/>
    </source>
</evidence>
<dbReference type="GO" id="GO:0000166">
    <property type="term" value="F:nucleotide binding"/>
    <property type="evidence" value="ECO:0007669"/>
    <property type="project" value="UniProtKB-UniRule"/>
</dbReference>
<gene>
    <name evidence="13 22" type="primary">guaB</name>
    <name evidence="22" type="ORF">FYJ63_07170</name>
</gene>
<dbReference type="InterPro" id="IPR013785">
    <property type="entry name" value="Aldolase_TIM"/>
</dbReference>
<dbReference type="InterPro" id="IPR005990">
    <property type="entry name" value="IMP_DH"/>
</dbReference>
<evidence type="ECO:0000256" key="2">
    <source>
        <dbReference type="ARBA" id="ARBA00005502"/>
    </source>
</evidence>
<evidence type="ECO:0000256" key="8">
    <source>
        <dbReference type="ARBA" id="ARBA00022958"/>
    </source>
</evidence>
<dbReference type="SMART" id="SM00116">
    <property type="entry name" value="CBS"/>
    <property type="match status" value="2"/>
</dbReference>
<dbReference type="PROSITE" id="PS00487">
    <property type="entry name" value="IMP_DH_GMP_RED"/>
    <property type="match status" value="1"/>
</dbReference>
<dbReference type="PANTHER" id="PTHR11911">
    <property type="entry name" value="INOSINE-5-MONOPHOSPHATE DEHYDROGENASE RELATED"/>
    <property type="match status" value="1"/>
</dbReference>
<comment type="similarity">
    <text evidence="2 13 19">Belongs to the IMPDH/GMPR family.</text>
</comment>
<feature type="binding site" evidence="13 15">
    <location>
        <position position="322"/>
    </location>
    <ligand>
        <name>IMP</name>
        <dbReference type="ChEBI" id="CHEBI:58053"/>
    </ligand>
</feature>
<comment type="caution">
    <text evidence="22">The sequence shown here is derived from an EMBL/GenBank/DDBJ whole genome shotgun (WGS) entry which is preliminary data.</text>
</comment>
<feature type="binding site" evidence="13 16">
    <location>
        <begin position="317"/>
        <end position="319"/>
    </location>
    <ligand>
        <name>NAD(+)</name>
        <dbReference type="ChEBI" id="CHEBI:57540"/>
    </ligand>
</feature>
<dbReference type="NCBIfam" id="TIGR01302">
    <property type="entry name" value="IMP_dehydrog"/>
    <property type="match status" value="1"/>
</dbReference>
<name>A0A7K0K4Q4_9ACTO</name>
<keyword evidence="5" id="KW-0677">Repeat</keyword>
<comment type="subunit">
    <text evidence="3 13">Homotetramer.</text>
</comment>
<comment type="catalytic activity">
    <reaction evidence="12 13 20">
        <text>IMP + NAD(+) + H2O = XMP + NADH + H(+)</text>
        <dbReference type="Rhea" id="RHEA:11708"/>
        <dbReference type="ChEBI" id="CHEBI:15377"/>
        <dbReference type="ChEBI" id="CHEBI:15378"/>
        <dbReference type="ChEBI" id="CHEBI:57464"/>
        <dbReference type="ChEBI" id="CHEBI:57540"/>
        <dbReference type="ChEBI" id="CHEBI:57945"/>
        <dbReference type="ChEBI" id="CHEBI:58053"/>
        <dbReference type="EC" id="1.1.1.205"/>
    </reaction>
</comment>
<proteinExistence type="inferred from homology"/>
<feature type="active site" description="Proton acceptor" evidence="13 14">
    <location>
        <position position="425"/>
    </location>
</feature>
<dbReference type="InterPro" id="IPR046342">
    <property type="entry name" value="CBS_dom_sf"/>
</dbReference>
<evidence type="ECO:0000256" key="4">
    <source>
        <dbReference type="ARBA" id="ARBA00022723"/>
    </source>
</evidence>
<feature type="domain" description="CBS" evidence="21">
    <location>
        <begin position="108"/>
        <end position="164"/>
    </location>
</feature>
<evidence type="ECO:0000256" key="19">
    <source>
        <dbReference type="RuleBase" id="RU003927"/>
    </source>
</evidence>
<evidence type="ECO:0000256" key="12">
    <source>
        <dbReference type="ARBA" id="ARBA00048028"/>
    </source>
</evidence>
<feature type="binding site" evidence="13">
    <location>
        <position position="495"/>
    </location>
    <ligand>
        <name>K(+)</name>
        <dbReference type="ChEBI" id="CHEBI:29103"/>
        <note>ligand shared between two tetrameric partners</note>
    </ligand>
</feature>
<feature type="binding site" evidence="13 15">
    <location>
        <begin position="404"/>
        <end position="408"/>
    </location>
    <ligand>
        <name>IMP</name>
        <dbReference type="ChEBI" id="CHEBI:58053"/>
    </ligand>
</feature>
<keyword evidence="6 13" id="KW-0332">GMP biosynthesis</keyword>
<feature type="binding site" description="in other chain" evidence="13 17">
    <location>
        <position position="321"/>
    </location>
    <ligand>
        <name>K(+)</name>
        <dbReference type="ChEBI" id="CHEBI:29103"/>
        <note>ligand shared between two tetrameric partners</note>
    </ligand>
</feature>
<dbReference type="Pfam" id="PF00478">
    <property type="entry name" value="IMPDH"/>
    <property type="match status" value="1"/>
</dbReference>
<dbReference type="PROSITE" id="PS51371">
    <property type="entry name" value="CBS"/>
    <property type="match status" value="2"/>
</dbReference>
<evidence type="ECO:0000256" key="3">
    <source>
        <dbReference type="ARBA" id="ARBA00011881"/>
    </source>
</evidence>
<evidence type="ECO:0000256" key="10">
    <source>
        <dbReference type="ARBA" id="ARBA00023027"/>
    </source>
</evidence>
<dbReference type="EC" id="1.1.1.205" evidence="13 20"/>
<keyword evidence="4 13" id="KW-0479">Metal-binding</keyword>
<feature type="active site" description="Thioimidate intermediate" evidence="13 14">
    <location>
        <position position="324"/>
    </location>
</feature>
<dbReference type="SUPFAM" id="SSF54631">
    <property type="entry name" value="CBS-domain pair"/>
    <property type="match status" value="1"/>
</dbReference>
<comment type="function">
    <text evidence="13">Catalyzes the conversion of inosine 5'-phosphate (IMP) to xanthosine 5'-phosphate (XMP), the first committed and rate-limiting step in the de novo synthesis of guanine nucleotides, and therefore plays an important role in the regulation of cell growth.</text>
</comment>
<protein>
    <recommendedName>
        <fullName evidence="13 20">Inosine-5'-monophosphate dehydrogenase</fullName>
        <shortName evidence="13">IMP dehydrogenase</shortName>
        <shortName evidence="13">IMPD</shortName>
        <shortName evidence="13">IMPDH</shortName>
        <ecNumber evidence="13 20">1.1.1.205</ecNumber>
    </recommendedName>
</protein>
<keyword evidence="9 13" id="KW-0560">Oxidoreductase</keyword>
<keyword evidence="8 13" id="KW-0630">Potassium</keyword>
<dbReference type="GO" id="GO:0046872">
    <property type="term" value="F:metal ion binding"/>
    <property type="evidence" value="ECO:0007669"/>
    <property type="project" value="UniProtKB-UniRule"/>
</dbReference>
<keyword evidence="11 18" id="KW-0129">CBS domain</keyword>
<evidence type="ECO:0000256" key="5">
    <source>
        <dbReference type="ARBA" id="ARBA00022737"/>
    </source>
</evidence>
<dbReference type="Pfam" id="PF00571">
    <property type="entry name" value="CBS"/>
    <property type="match status" value="2"/>
</dbReference>
<feature type="binding site" description="in other chain" evidence="13 17">
    <location>
        <position position="319"/>
    </location>
    <ligand>
        <name>K(+)</name>
        <dbReference type="ChEBI" id="CHEBI:29103"/>
        <note>ligand shared between two tetrameric partners</note>
    </ligand>
</feature>
<evidence type="ECO:0000256" key="1">
    <source>
        <dbReference type="ARBA" id="ARBA00001958"/>
    </source>
</evidence>
<comment type="caution">
    <text evidence="13">Lacks conserved residue(s) required for the propagation of feature annotation.</text>
</comment>
<keyword evidence="7 13" id="KW-0658">Purine biosynthesis</keyword>
<feature type="binding site" evidence="13">
    <location>
        <position position="494"/>
    </location>
    <ligand>
        <name>K(+)</name>
        <dbReference type="ChEBI" id="CHEBI:29103"/>
        <note>ligand shared between two tetrameric partners</note>
    </ligand>
</feature>
<dbReference type="SUPFAM" id="SSF51412">
    <property type="entry name" value="Inosine monophosphate dehydrogenase (IMPDH)"/>
    <property type="match status" value="1"/>
</dbReference>
<dbReference type="PIRSF" id="PIRSF000130">
    <property type="entry name" value="IMPDH"/>
    <property type="match status" value="1"/>
</dbReference>
<evidence type="ECO:0000256" key="17">
    <source>
        <dbReference type="PIRSR" id="PIRSR000130-4"/>
    </source>
</evidence>
<evidence type="ECO:0000256" key="13">
    <source>
        <dbReference type="HAMAP-Rule" id="MF_01964"/>
    </source>
</evidence>
<dbReference type="InterPro" id="IPR000644">
    <property type="entry name" value="CBS_dom"/>
</dbReference>
<feature type="binding site" evidence="13">
    <location>
        <position position="496"/>
    </location>
    <ligand>
        <name>K(+)</name>
        <dbReference type="ChEBI" id="CHEBI:29103"/>
        <note>ligand shared between two tetrameric partners</note>
    </ligand>
</feature>
<evidence type="ECO:0000256" key="14">
    <source>
        <dbReference type="PIRSR" id="PIRSR000130-1"/>
    </source>
</evidence>
<sequence length="512" mass="54955">MTKFPVNPLEALAKGEDPYDALGLTYDDVLLLPEETDVIPAEVDTSTPLTRNITLKIPLISAAMDTVTESRMAVAMARQGGIGIMHRNLSIEDQAQQVRQVKRSESGMVTDPVTIFPDATIEQLDELCGKYRVSGLPVVEDDNKLIGIITNRDLRFIPTSEWGTRTVRESMTPMPLITGRTGISREEALVLLAKNRIEKLPLIDDNGKLTGLITVKDFVKTEKFPNSTKDSKGRLMVGAAIGYWGDAWERAEALAAAGVDVLVVDTANGGAKLALEMIQRIKGDSGFAGVDVIGGNVATYEGARALIDAGVDGVKVGVGPGSICTTRVVAGVGVPQITAITMAARACEDAGVPLIADGGLQYSGDIAKALVAGAKTVMLGSLLAGCEESPGELVFMNGKQWKHYRGMGSLGAMSSRGRKSYSKDRYFQADVSSDDKIVPEGIEGQVPYQGTLASVIYQLVGGLHQSMFYIGARSIEELRHRGRFIRITSAGLRESHPHDVQVTVEAPNYQRH</sequence>
<feature type="binding site" evidence="13 15">
    <location>
        <begin position="380"/>
        <end position="381"/>
    </location>
    <ligand>
        <name>IMP</name>
        <dbReference type="ChEBI" id="CHEBI:58053"/>
    </ligand>
</feature>
<evidence type="ECO:0000259" key="21">
    <source>
        <dbReference type="PROSITE" id="PS51371"/>
    </source>
</evidence>
<dbReference type="GO" id="GO:0003938">
    <property type="term" value="F:IMP dehydrogenase activity"/>
    <property type="evidence" value="ECO:0007669"/>
    <property type="project" value="UniProtKB-UniRule"/>
</dbReference>
<evidence type="ECO:0000256" key="18">
    <source>
        <dbReference type="PROSITE-ProRule" id="PRU00703"/>
    </source>
</evidence>
<dbReference type="EMBL" id="VUMY01000012">
    <property type="protein sequence ID" value="MST50015.1"/>
    <property type="molecule type" value="Genomic_DNA"/>
</dbReference>
<keyword evidence="23" id="KW-1185">Reference proteome</keyword>
<dbReference type="PANTHER" id="PTHR11911:SF111">
    <property type="entry name" value="INOSINE-5'-MONOPHOSPHATE DEHYDROGENASE"/>
    <property type="match status" value="1"/>
</dbReference>
<evidence type="ECO:0000256" key="15">
    <source>
        <dbReference type="PIRSR" id="PIRSR000130-2"/>
    </source>
</evidence>
<dbReference type="AlphaFoldDB" id="A0A7K0K4Q4"/>
<dbReference type="HAMAP" id="MF_01964">
    <property type="entry name" value="IMPDH"/>
    <property type="match status" value="1"/>
</dbReference>
<evidence type="ECO:0000256" key="16">
    <source>
        <dbReference type="PIRSR" id="PIRSR000130-3"/>
    </source>
</evidence>
<dbReference type="InterPro" id="IPR001093">
    <property type="entry name" value="IMP_DH_GMPRt"/>
</dbReference>
<keyword evidence="10 13" id="KW-0520">NAD</keyword>
<evidence type="ECO:0000256" key="6">
    <source>
        <dbReference type="ARBA" id="ARBA00022749"/>
    </source>
</evidence>
<dbReference type="RefSeq" id="WP_154545249.1">
    <property type="nucleotide sequence ID" value="NZ_JAQYQY010000041.1"/>
</dbReference>
<accession>A0A7K0K4Q4</accession>
<dbReference type="GO" id="GO:0006183">
    <property type="term" value="P:GTP biosynthetic process"/>
    <property type="evidence" value="ECO:0007669"/>
    <property type="project" value="TreeGrafter"/>
</dbReference>
<comment type="cofactor">
    <cofactor evidence="1 13">
        <name>K(+)</name>
        <dbReference type="ChEBI" id="CHEBI:29103"/>
    </cofactor>
</comment>
<feature type="domain" description="CBS" evidence="21">
    <location>
        <begin position="171"/>
        <end position="228"/>
    </location>
</feature>
<dbReference type="UniPathway" id="UPA00601">
    <property type="reaction ID" value="UER00295"/>
</dbReference>
<feature type="binding site" evidence="13">
    <location>
        <position position="265"/>
    </location>
    <ligand>
        <name>NAD(+)</name>
        <dbReference type="ChEBI" id="CHEBI:57540"/>
    </ligand>
</feature>
<evidence type="ECO:0000256" key="20">
    <source>
        <dbReference type="RuleBase" id="RU003928"/>
    </source>
</evidence>
<dbReference type="SMART" id="SM01240">
    <property type="entry name" value="IMPDH"/>
    <property type="match status" value="1"/>
</dbReference>
<feature type="binding site" evidence="13 15">
    <location>
        <position position="440"/>
    </location>
    <ligand>
        <name>IMP</name>
        <dbReference type="ChEBI" id="CHEBI:58053"/>
    </ligand>
</feature>
<dbReference type="Proteomes" id="UP000442535">
    <property type="component" value="Unassembled WGS sequence"/>
</dbReference>
<evidence type="ECO:0000256" key="9">
    <source>
        <dbReference type="ARBA" id="ARBA00023002"/>
    </source>
</evidence>
<comment type="pathway">
    <text evidence="13 20">Purine metabolism; XMP biosynthesis via de novo pathway; XMP from IMP: step 1/1.</text>
</comment>